<proteinExistence type="predicted"/>
<evidence type="ECO:0000259" key="1">
    <source>
        <dbReference type="PROSITE" id="PS51934"/>
    </source>
</evidence>
<keyword evidence="3" id="KW-1185">Reference proteome</keyword>
<dbReference type="EMBL" id="MRZV01000534">
    <property type="protein sequence ID" value="PIK48222.1"/>
    <property type="molecule type" value="Genomic_DNA"/>
</dbReference>
<dbReference type="PROSITE" id="PS51934">
    <property type="entry name" value="LRAT"/>
    <property type="match status" value="1"/>
</dbReference>
<sequence>MTHFPAEGLNVKGYYCLHCKEEWLSNSMNKNQLATDEYKHVAHHIVPSFWCMQVSDTGSYIQWKNINKTAGGLKPGDHVAWLRPIMGYWHHAIVEEVTYDSIKVIEWSSGKSCCSIARGTRKEWDLWGNCCWSPMYKAYYPEEVENQNPPELVLMRAEARLGNYGYRPLSDNCEHFASFCKTGLHRSNQVFQFKVSVQAWIRKIVAIFLHVTIVMSISEGIESAPKAINIRSACCVCSFLRLYI</sequence>
<protein>
    <submittedName>
        <fullName evidence="2">Phage shock protein</fullName>
    </submittedName>
</protein>
<evidence type="ECO:0000313" key="3">
    <source>
        <dbReference type="Proteomes" id="UP000230750"/>
    </source>
</evidence>
<evidence type="ECO:0000313" key="2">
    <source>
        <dbReference type="EMBL" id="PIK48222.1"/>
    </source>
</evidence>
<dbReference type="Proteomes" id="UP000230750">
    <property type="component" value="Unassembled WGS sequence"/>
</dbReference>
<gene>
    <name evidence="2" type="ORF">BSL78_14908</name>
</gene>
<name>A0A2G8KJN6_STIJA</name>
<accession>A0A2G8KJN6</accession>
<reference evidence="2 3" key="1">
    <citation type="journal article" date="2017" name="PLoS Biol.">
        <title>The sea cucumber genome provides insights into morphological evolution and visceral regeneration.</title>
        <authorList>
            <person name="Zhang X."/>
            <person name="Sun L."/>
            <person name="Yuan J."/>
            <person name="Sun Y."/>
            <person name="Gao Y."/>
            <person name="Zhang L."/>
            <person name="Li S."/>
            <person name="Dai H."/>
            <person name="Hamel J.F."/>
            <person name="Liu C."/>
            <person name="Yu Y."/>
            <person name="Liu S."/>
            <person name="Lin W."/>
            <person name="Guo K."/>
            <person name="Jin S."/>
            <person name="Xu P."/>
            <person name="Storey K.B."/>
            <person name="Huan P."/>
            <person name="Zhang T."/>
            <person name="Zhou Y."/>
            <person name="Zhang J."/>
            <person name="Lin C."/>
            <person name="Li X."/>
            <person name="Xing L."/>
            <person name="Huo D."/>
            <person name="Sun M."/>
            <person name="Wang L."/>
            <person name="Mercier A."/>
            <person name="Li F."/>
            <person name="Yang H."/>
            <person name="Xiang J."/>
        </authorList>
    </citation>
    <scope>NUCLEOTIDE SEQUENCE [LARGE SCALE GENOMIC DNA]</scope>
    <source>
        <strain evidence="2">Shaxun</strain>
        <tissue evidence="2">Muscle</tissue>
    </source>
</reference>
<dbReference type="PANTHER" id="PTHR46137:SF3">
    <property type="entry name" value="OS05G0310600 PROTEIN"/>
    <property type="match status" value="1"/>
</dbReference>
<comment type="caution">
    <text evidence="2">The sequence shown here is derived from an EMBL/GenBank/DDBJ whole genome shotgun (WGS) entry which is preliminary data.</text>
</comment>
<dbReference type="AlphaFoldDB" id="A0A2G8KJN6"/>
<dbReference type="Pfam" id="PF04970">
    <property type="entry name" value="LRAT"/>
    <property type="match status" value="1"/>
</dbReference>
<dbReference type="InterPro" id="IPR007053">
    <property type="entry name" value="LRAT_dom"/>
</dbReference>
<dbReference type="PANTHER" id="PTHR46137">
    <property type="entry name" value="OS05G0310600 PROTEIN"/>
    <property type="match status" value="1"/>
</dbReference>
<feature type="domain" description="LRAT" evidence="1">
    <location>
        <begin position="80"/>
        <end position="189"/>
    </location>
</feature>
<organism evidence="2 3">
    <name type="scientific">Stichopus japonicus</name>
    <name type="common">Sea cucumber</name>
    <dbReference type="NCBI Taxonomy" id="307972"/>
    <lineage>
        <taxon>Eukaryota</taxon>
        <taxon>Metazoa</taxon>
        <taxon>Echinodermata</taxon>
        <taxon>Eleutherozoa</taxon>
        <taxon>Echinozoa</taxon>
        <taxon>Holothuroidea</taxon>
        <taxon>Aspidochirotacea</taxon>
        <taxon>Aspidochirotida</taxon>
        <taxon>Stichopodidae</taxon>
        <taxon>Apostichopus</taxon>
    </lineage>
</organism>
<dbReference type="Gene3D" id="3.90.1720.10">
    <property type="entry name" value="endopeptidase domain like (from Nostoc punctiforme)"/>
    <property type="match status" value="1"/>
</dbReference>
<dbReference type="OrthoDB" id="421951at2759"/>